<keyword evidence="3" id="KW-0812">Transmembrane</keyword>
<dbReference type="OrthoDB" id="422637at2759"/>
<comment type="similarity">
    <text evidence="1">Belongs to the ABC transporter superfamily. ABCD family. Peroxisomal fatty acyl CoA transporter (TC 3.A.1.203) subfamily.</text>
</comment>
<evidence type="ECO:0000256" key="1">
    <source>
        <dbReference type="ARBA" id="ARBA00008575"/>
    </source>
</evidence>
<name>A0A1D2VBX2_9ASCO</name>
<proteinExistence type="inferred from homology"/>
<dbReference type="Pfam" id="PF00005">
    <property type="entry name" value="ABC_tran"/>
    <property type="match status" value="1"/>
</dbReference>
<feature type="domain" description="ABC transporter" evidence="6">
    <location>
        <begin position="2"/>
        <end position="29"/>
    </location>
</feature>
<keyword evidence="2" id="KW-0813">Transport</keyword>
<gene>
    <name evidence="7" type="ORF">ASCRUDRAFT_38184</name>
</gene>
<dbReference type="GO" id="GO:0005778">
    <property type="term" value="C:peroxisomal membrane"/>
    <property type="evidence" value="ECO:0007669"/>
    <property type="project" value="TreeGrafter"/>
</dbReference>
<dbReference type="GO" id="GO:0042760">
    <property type="term" value="P:very long-chain fatty acid catabolic process"/>
    <property type="evidence" value="ECO:0007669"/>
    <property type="project" value="TreeGrafter"/>
</dbReference>
<dbReference type="PANTHER" id="PTHR11384:SF67">
    <property type="entry name" value="ATP-BINDING CASSETTE SUB-FAMILY D MEMBER 1"/>
    <property type="match status" value="1"/>
</dbReference>
<dbReference type="Proteomes" id="UP000095038">
    <property type="component" value="Unassembled WGS sequence"/>
</dbReference>
<dbReference type="GeneID" id="30964468"/>
<sequence>LNGGEKQRVGFARILFKNPKFIILDESTNAISREVEDYLFDLIKSKKITYITLSHRPLLIKYHGQLIKLHKHGE</sequence>
<organism evidence="7 8">
    <name type="scientific">Ascoidea rubescens DSM 1968</name>
    <dbReference type="NCBI Taxonomy" id="1344418"/>
    <lineage>
        <taxon>Eukaryota</taxon>
        <taxon>Fungi</taxon>
        <taxon>Dikarya</taxon>
        <taxon>Ascomycota</taxon>
        <taxon>Saccharomycotina</taxon>
        <taxon>Saccharomycetes</taxon>
        <taxon>Ascoideaceae</taxon>
        <taxon>Ascoidea</taxon>
    </lineage>
</organism>
<dbReference type="SUPFAM" id="SSF52540">
    <property type="entry name" value="P-loop containing nucleoside triphosphate hydrolases"/>
    <property type="match status" value="1"/>
</dbReference>
<protein>
    <recommendedName>
        <fullName evidence="6">ABC transporter domain-containing protein</fullName>
    </recommendedName>
</protein>
<dbReference type="GO" id="GO:0005324">
    <property type="term" value="F:long-chain fatty acid transmembrane transporter activity"/>
    <property type="evidence" value="ECO:0007669"/>
    <property type="project" value="TreeGrafter"/>
</dbReference>
<dbReference type="GO" id="GO:0007031">
    <property type="term" value="P:peroxisome organization"/>
    <property type="evidence" value="ECO:0007669"/>
    <property type="project" value="TreeGrafter"/>
</dbReference>
<feature type="non-terminal residue" evidence="7">
    <location>
        <position position="1"/>
    </location>
</feature>
<dbReference type="GO" id="GO:0006635">
    <property type="term" value="P:fatty acid beta-oxidation"/>
    <property type="evidence" value="ECO:0007669"/>
    <property type="project" value="TreeGrafter"/>
</dbReference>
<dbReference type="GO" id="GO:0015910">
    <property type="term" value="P:long-chain fatty acid import into peroxisome"/>
    <property type="evidence" value="ECO:0007669"/>
    <property type="project" value="TreeGrafter"/>
</dbReference>
<dbReference type="InterPro" id="IPR003439">
    <property type="entry name" value="ABC_transporter-like_ATP-bd"/>
</dbReference>
<evidence type="ECO:0000256" key="2">
    <source>
        <dbReference type="ARBA" id="ARBA00022448"/>
    </source>
</evidence>
<evidence type="ECO:0000313" key="7">
    <source>
        <dbReference type="EMBL" id="ODV59115.1"/>
    </source>
</evidence>
<dbReference type="GO" id="GO:0042626">
    <property type="term" value="F:ATPase-coupled transmembrane transporter activity"/>
    <property type="evidence" value="ECO:0007669"/>
    <property type="project" value="TreeGrafter"/>
</dbReference>
<dbReference type="AlphaFoldDB" id="A0A1D2VBX2"/>
<evidence type="ECO:0000256" key="4">
    <source>
        <dbReference type="ARBA" id="ARBA00022989"/>
    </source>
</evidence>
<dbReference type="EMBL" id="KV454488">
    <property type="protein sequence ID" value="ODV59115.1"/>
    <property type="molecule type" value="Genomic_DNA"/>
</dbReference>
<keyword evidence="5" id="KW-0472">Membrane</keyword>
<dbReference type="Gene3D" id="3.40.50.300">
    <property type="entry name" value="P-loop containing nucleotide triphosphate hydrolases"/>
    <property type="match status" value="1"/>
</dbReference>
<evidence type="ECO:0000313" key="8">
    <source>
        <dbReference type="Proteomes" id="UP000095038"/>
    </source>
</evidence>
<accession>A0A1D2VBX2</accession>
<dbReference type="RefSeq" id="XP_020045422.1">
    <property type="nucleotide sequence ID" value="XM_020190832.1"/>
</dbReference>
<evidence type="ECO:0000259" key="6">
    <source>
        <dbReference type="Pfam" id="PF00005"/>
    </source>
</evidence>
<dbReference type="GO" id="GO:0016887">
    <property type="term" value="F:ATP hydrolysis activity"/>
    <property type="evidence" value="ECO:0007669"/>
    <property type="project" value="InterPro"/>
</dbReference>
<reference evidence="8" key="1">
    <citation type="submission" date="2016-05" db="EMBL/GenBank/DDBJ databases">
        <title>Comparative genomics of biotechnologically important yeasts.</title>
        <authorList>
            <consortium name="DOE Joint Genome Institute"/>
            <person name="Riley R."/>
            <person name="Haridas S."/>
            <person name="Wolfe K.H."/>
            <person name="Lopes M.R."/>
            <person name="Hittinger C.T."/>
            <person name="Goker M."/>
            <person name="Salamov A."/>
            <person name="Wisecaver J."/>
            <person name="Long T.M."/>
            <person name="Aerts A.L."/>
            <person name="Barry K."/>
            <person name="Choi C."/>
            <person name="Clum A."/>
            <person name="Coughlan A.Y."/>
            <person name="Deshpande S."/>
            <person name="Douglass A.P."/>
            <person name="Hanson S.J."/>
            <person name="Klenk H.-P."/>
            <person name="Labutti K."/>
            <person name="Lapidus A."/>
            <person name="Lindquist E."/>
            <person name="Lipzen A."/>
            <person name="Meier-Kolthoff J.P."/>
            <person name="Ohm R.A."/>
            <person name="Otillar R.P."/>
            <person name="Pangilinan J."/>
            <person name="Peng Y."/>
            <person name="Rokas A."/>
            <person name="Rosa C.A."/>
            <person name="Scheuner C."/>
            <person name="Sibirny A.A."/>
            <person name="Slot J.C."/>
            <person name="Stielow J.B."/>
            <person name="Sun H."/>
            <person name="Kurtzman C.P."/>
            <person name="Blackwell M."/>
            <person name="Grigoriev I.V."/>
            <person name="Jeffries T.W."/>
        </authorList>
    </citation>
    <scope>NUCLEOTIDE SEQUENCE [LARGE SCALE GENOMIC DNA]</scope>
    <source>
        <strain evidence="8">DSM 1968</strain>
    </source>
</reference>
<keyword evidence="8" id="KW-1185">Reference proteome</keyword>
<dbReference type="InterPro" id="IPR027417">
    <property type="entry name" value="P-loop_NTPase"/>
</dbReference>
<keyword evidence="4" id="KW-1133">Transmembrane helix</keyword>
<dbReference type="PANTHER" id="PTHR11384">
    <property type="entry name" value="ATP-BINDING CASSETTE, SUB-FAMILY D MEMBER"/>
    <property type="match status" value="1"/>
</dbReference>
<evidence type="ECO:0000256" key="3">
    <source>
        <dbReference type="ARBA" id="ARBA00022692"/>
    </source>
</evidence>
<dbReference type="InParanoid" id="A0A1D2VBX2"/>
<dbReference type="GO" id="GO:0005524">
    <property type="term" value="F:ATP binding"/>
    <property type="evidence" value="ECO:0007669"/>
    <property type="project" value="InterPro"/>
</dbReference>
<dbReference type="InterPro" id="IPR050835">
    <property type="entry name" value="ABC_transporter_sub-D"/>
</dbReference>
<evidence type="ECO:0000256" key="5">
    <source>
        <dbReference type="ARBA" id="ARBA00023136"/>
    </source>
</evidence>
<dbReference type="STRING" id="1344418.A0A1D2VBX2"/>